<dbReference type="AlphaFoldDB" id="A0A401ZIQ6"/>
<keyword evidence="3" id="KW-0735">Signal-anchor</keyword>
<dbReference type="InterPro" id="IPR013766">
    <property type="entry name" value="Thioredoxin_domain"/>
</dbReference>
<keyword evidence="2" id="KW-0201">Cytochrome c-type biogenesis</keyword>
<dbReference type="Pfam" id="PF00578">
    <property type="entry name" value="AhpC-TSA"/>
    <property type="match status" value="1"/>
</dbReference>
<sequence length="222" mass="23907">MSQPEKATTGQAAPPSGSFLARLRRRGALPIVLLVGGNLALLVLLIIQLLTPFSPAQPGTSGRPVSDGDFASPLLGRSAPDFTLSLLASHDASAADASQSMLRLSDYKGKPIILNFWSSWCTPCNQEAAFLQRSWPMLNARGIALLGIDGPEKRDSALAFLRRYHITYPNAQDTFSSSTTIDYNVAGLPATIFIDRHGTVVAHWIAPLDAHGLQSEMARLTR</sequence>
<evidence type="ECO:0000256" key="2">
    <source>
        <dbReference type="ARBA" id="ARBA00022748"/>
    </source>
</evidence>
<evidence type="ECO:0000313" key="9">
    <source>
        <dbReference type="Proteomes" id="UP000287224"/>
    </source>
</evidence>
<dbReference type="GO" id="GO:0017004">
    <property type="term" value="P:cytochrome complex assembly"/>
    <property type="evidence" value="ECO:0007669"/>
    <property type="project" value="UniProtKB-KW"/>
</dbReference>
<dbReference type="GO" id="GO:0016491">
    <property type="term" value="F:oxidoreductase activity"/>
    <property type="evidence" value="ECO:0007669"/>
    <property type="project" value="InterPro"/>
</dbReference>
<dbReference type="GO" id="GO:0016209">
    <property type="term" value="F:antioxidant activity"/>
    <property type="evidence" value="ECO:0007669"/>
    <property type="project" value="InterPro"/>
</dbReference>
<comment type="subcellular location">
    <subcellularLocation>
        <location evidence="1">Cell envelope</location>
    </subcellularLocation>
</comment>
<dbReference type="Proteomes" id="UP000287224">
    <property type="component" value="Unassembled WGS sequence"/>
</dbReference>
<evidence type="ECO:0000259" key="7">
    <source>
        <dbReference type="PROSITE" id="PS51352"/>
    </source>
</evidence>
<keyword evidence="4" id="KW-1015">Disulfide bond</keyword>
<evidence type="ECO:0000256" key="3">
    <source>
        <dbReference type="ARBA" id="ARBA00022968"/>
    </source>
</evidence>
<feature type="domain" description="Thioredoxin" evidence="7">
    <location>
        <begin position="73"/>
        <end position="222"/>
    </location>
</feature>
<dbReference type="EMBL" id="BIFQ01000001">
    <property type="protein sequence ID" value="GCE06736.1"/>
    <property type="molecule type" value="Genomic_DNA"/>
</dbReference>
<evidence type="ECO:0000256" key="4">
    <source>
        <dbReference type="ARBA" id="ARBA00023157"/>
    </source>
</evidence>
<proteinExistence type="predicted"/>
<feature type="transmembrane region" description="Helical" evidence="6">
    <location>
        <begin position="28"/>
        <end position="50"/>
    </location>
</feature>
<dbReference type="PROSITE" id="PS00194">
    <property type="entry name" value="THIOREDOXIN_1"/>
    <property type="match status" value="1"/>
</dbReference>
<accession>A0A401ZIQ6</accession>
<comment type="caution">
    <text evidence="8">The sequence shown here is derived from an EMBL/GenBank/DDBJ whole genome shotgun (WGS) entry which is preliminary data.</text>
</comment>
<dbReference type="PROSITE" id="PS51352">
    <property type="entry name" value="THIOREDOXIN_2"/>
    <property type="match status" value="1"/>
</dbReference>
<dbReference type="InterPro" id="IPR000866">
    <property type="entry name" value="AhpC/TSA"/>
</dbReference>
<evidence type="ECO:0000256" key="1">
    <source>
        <dbReference type="ARBA" id="ARBA00004196"/>
    </source>
</evidence>
<dbReference type="GO" id="GO:0030313">
    <property type="term" value="C:cell envelope"/>
    <property type="evidence" value="ECO:0007669"/>
    <property type="project" value="UniProtKB-SubCell"/>
</dbReference>
<evidence type="ECO:0000256" key="6">
    <source>
        <dbReference type="SAM" id="Phobius"/>
    </source>
</evidence>
<dbReference type="PANTHER" id="PTHR42852:SF6">
    <property type="entry name" value="THIOL:DISULFIDE INTERCHANGE PROTEIN DSBE"/>
    <property type="match status" value="1"/>
</dbReference>
<gene>
    <name evidence="8" type="ORF">KDAU_40650</name>
</gene>
<keyword evidence="5" id="KW-0676">Redox-active center</keyword>
<dbReference type="PANTHER" id="PTHR42852">
    <property type="entry name" value="THIOL:DISULFIDE INTERCHANGE PROTEIN DSBE"/>
    <property type="match status" value="1"/>
</dbReference>
<keyword evidence="6" id="KW-0472">Membrane</keyword>
<keyword evidence="6" id="KW-1133">Transmembrane helix</keyword>
<protein>
    <recommendedName>
        <fullName evidence="7">Thioredoxin domain-containing protein</fullName>
    </recommendedName>
</protein>
<keyword evidence="6" id="KW-0812">Transmembrane</keyword>
<organism evidence="8 9">
    <name type="scientific">Dictyobacter aurantiacus</name>
    <dbReference type="NCBI Taxonomy" id="1936993"/>
    <lineage>
        <taxon>Bacteria</taxon>
        <taxon>Bacillati</taxon>
        <taxon>Chloroflexota</taxon>
        <taxon>Ktedonobacteria</taxon>
        <taxon>Ktedonobacterales</taxon>
        <taxon>Dictyobacteraceae</taxon>
        <taxon>Dictyobacter</taxon>
    </lineage>
</organism>
<dbReference type="InterPro" id="IPR036249">
    <property type="entry name" value="Thioredoxin-like_sf"/>
</dbReference>
<name>A0A401ZIQ6_9CHLR</name>
<dbReference type="Gene3D" id="3.40.30.10">
    <property type="entry name" value="Glutaredoxin"/>
    <property type="match status" value="1"/>
</dbReference>
<evidence type="ECO:0000256" key="5">
    <source>
        <dbReference type="ARBA" id="ARBA00023284"/>
    </source>
</evidence>
<reference evidence="9" key="1">
    <citation type="submission" date="2018-12" db="EMBL/GenBank/DDBJ databases">
        <title>Tengunoibacter tsumagoiensis gen. nov., sp. nov., Dictyobacter kobayashii sp. nov., D. alpinus sp. nov., and D. joshuensis sp. nov. and description of Dictyobacteraceae fam. nov. within the order Ktedonobacterales isolated from Tengu-no-mugimeshi.</title>
        <authorList>
            <person name="Wang C.M."/>
            <person name="Zheng Y."/>
            <person name="Sakai Y."/>
            <person name="Toyoda A."/>
            <person name="Minakuchi Y."/>
            <person name="Abe K."/>
            <person name="Yokota A."/>
            <person name="Yabe S."/>
        </authorList>
    </citation>
    <scope>NUCLEOTIDE SEQUENCE [LARGE SCALE GENOMIC DNA]</scope>
    <source>
        <strain evidence="9">S-27</strain>
    </source>
</reference>
<keyword evidence="9" id="KW-1185">Reference proteome</keyword>
<dbReference type="InterPro" id="IPR017937">
    <property type="entry name" value="Thioredoxin_CS"/>
</dbReference>
<dbReference type="SUPFAM" id="SSF52833">
    <property type="entry name" value="Thioredoxin-like"/>
    <property type="match status" value="1"/>
</dbReference>
<dbReference type="InterPro" id="IPR050553">
    <property type="entry name" value="Thioredoxin_ResA/DsbE_sf"/>
</dbReference>
<evidence type="ECO:0000313" key="8">
    <source>
        <dbReference type="EMBL" id="GCE06736.1"/>
    </source>
</evidence>
<dbReference type="CDD" id="cd02966">
    <property type="entry name" value="TlpA_like_family"/>
    <property type="match status" value="1"/>
</dbReference>